<dbReference type="OrthoDB" id="9814961at2"/>
<gene>
    <name evidence="2" type="ORF">E1286_05585</name>
</gene>
<evidence type="ECO:0000313" key="2">
    <source>
        <dbReference type="EMBL" id="TDD54266.1"/>
    </source>
</evidence>
<name>A0A4R4Z8I9_9ACTN</name>
<comment type="caution">
    <text evidence="2">The sequence shown here is derived from an EMBL/GenBank/DDBJ whole genome shotgun (WGS) entry which is preliminary data.</text>
</comment>
<proteinExistence type="predicted"/>
<protein>
    <submittedName>
        <fullName evidence="2">NDP-hexose 2,3-dehydratase</fullName>
    </submittedName>
</protein>
<dbReference type="Gene3D" id="3.90.79.40">
    <property type="entry name" value="EvaA sugar 2,3-dehydratase subunit"/>
    <property type="match status" value="2"/>
</dbReference>
<reference evidence="2 3" key="1">
    <citation type="submission" date="2019-03" db="EMBL/GenBank/DDBJ databases">
        <title>Draft genome sequences of novel Actinobacteria.</title>
        <authorList>
            <person name="Sahin N."/>
            <person name="Ay H."/>
            <person name="Saygin H."/>
        </authorList>
    </citation>
    <scope>NUCLEOTIDE SEQUENCE [LARGE SCALE GENOMIC DNA]</scope>
    <source>
        <strain evidence="2 3">CH32</strain>
    </source>
</reference>
<dbReference type="GO" id="GO:0016829">
    <property type="term" value="F:lyase activity"/>
    <property type="evidence" value="ECO:0007669"/>
    <property type="project" value="InterPro"/>
</dbReference>
<sequence length="444" mass="49921">MEVPSVDAWLAERRRENTLRVRRVPLDTLREWRTDPETGDLRHRSGRFFTVEGIRIRDSSLEFDAWDQPLVVQPEYGVLGLLLKEVDGRLHGLFQAKVEPGNAGGTQLAPTVQATRSNYTRVHGGLPVPYLDRFLGTTRRRRGRILFDSLQSEQASWFLAKRNRNMAVLLAPGDDVPVLPGHHWVPLDDLGPLLRRDDLVGMDARSVLSGLVAARLPSGPERPHHDDRELLSWFTEAKAGDATVRRRIPLREVRDWVRTPESIHHCEHRHFAVIGVDVEATGREVERWSQPMLAPTGTGVVALLSRRVDGTRHYLVQARSEAGCLDAVEMAPTVQCQPGSYAGLPANRRPAFLGEVLSAPPERILLDTVQSEEGGRFYHARNRYLIVDVGEDFPLDVPDRFAWVTARQLTTLVCYANHLNVQVRTLLTLLGFAAADETAREAEQ</sequence>
<dbReference type="EMBL" id="SMKQ01000009">
    <property type="protein sequence ID" value="TDD54266.1"/>
    <property type="molecule type" value="Genomic_DNA"/>
</dbReference>
<dbReference type="InterPro" id="IPR005212">
    <property type="entry name" value="EvaA-like"/>
</dbReference>
<dbReference type="InterPro" id="IPR038153">
    <property type="entry name" value="EvaA-like_sf"/>
</dbReference>
<evidence type="ECO:0000259" key="1">
    <source>
        <dbReference type="Pfam" id="PF03559"/>
    </source>
</evidence>
<keyword evidence="3" id="KW-1185">Reference proteome</keyword>
<dbReference type="Pfam" id="PF03559">
    <property type="entry name" value="Hexose_dehydrat"/>
    <property type="match status" value="2"/>
</dbReference>
<organism evidence="2 3">
    <name type="scientific">Nonomuraea terrae</name>
    <dbReference type="NCBI Taxonomy" id="2530383"/>
    <lineage>
        <taxon>Bacteria</taxon>
        <taxon>Bacillati</taxon>
        <taxon>Actinomycetota</taxon>
        <taxon>Actinomycetes</taxon>
        <taxon>Streptosporangiales</taxon>
        <taxon>Streptosporangiaceae</taxon>
        <taxon>Nonomuraea</taxon>
    </lineage>
</organism>
<accession>A0A4R4Z8I9</accession>
<dbReference type="Proteomes" id="UP000295302">
    <property type="component" value="Unassembled WGS sequence"/>
</dbReference>
<feature type="domain" description="dTDP-4-dehydro-6-deoxy-alpha-D-glucopyranose 2,3-dehydratase" evidence="1">
    <location>
        <begin position="6"/>
        <end position="211"/>
    </location>
</feature>
<feature type="domain" description="dTDP-4-dehydro-6-deoxy-alpha-D-glucopyranose 2,3-dehydratase" evidence="1">
    <location>
        <begin position="228"/>
        <end position="430"/>
    </location>
</feature>
<dbReference type="AlphaFoldDB" id="A0A4R4Z8I9"/>
<evidence type="ECO:0000313" key="3">
    <source>
        <dbReference type="Proteomes" id="UP000295302"/>
    </source>
</evidence>